<evidence type="ECO:0000256" key="1">
    <source>
        <dbReference type="SAM" id="Phobius"/>
    </source>
</evidence>
<dbReference type="GeneID" id="92029342"/>
<gene>
    <name evidence="2" type="ORF">J3D65DRAFT_46125</name>
</gene>
<comment type="caution">
    <text evidence="2">The sequence shown here is derived from an EMBL/GenBank/DDBJ whole genome shotgun (WGS) entry which is preliminary data.</text>
</comment>
<evidence type="ECO:0000313" key="2">
    <source>
        <dbReference type="EMBL" id="KAK7544995.1"/>
    </source>
</evidence>
<keyword evidence="1" id="KW-0812">Transmembrane</keyword>
<keyword evidence="3" id="KW-1185">Reference proteome</keyword>
<dbReference type="Proteomes" id="UP001360953">
    <property type="component" value="Unassembled WGS sequence"/>
</dbReference>
<keyword evidence="1" id="KW-0472">Membrane</keyword>
<keyword evidence="1" id="KW-1133">Transmembrane helix</keyword>
<feature type="transmembrane region" description="Helical" evidence="1">
    <location>
        <begin position="12"/>
        <end position="33"/>
    </location>
</feature>
<organism evidence="2 3">
    <name type="scientific">Phyllosticta citribraziliensis</name>
    <dbReference type="NCBI Taxonomy" id="989973"/>
    <lineage>
        <taxon>Eukaryota</taxon>
        <taxon>Fungi</taxon>
        <taxon>Dikarya</taxon>
        <taxon>Ascomycota</taxon>
        <taxon>Pezizomycotina</taxon>
        <taxon>Dothideomycetes</taxon>
        <taxon>Dothideomycetes incertae sedis</taxon>
        <taxon>Botryosphaeriales</taxon>
        <taxon>Phyllostictaceae</taxon>
        <taxon>Phyllosticta</taxon>
    </lineage>
</organism>
<evidence type="ECO:0000313" key="3">
    <source>
        <dbReference type="Proteomes" id="UP001360953"/>
    </source>
</evidence>
<dbReference type="EMBL" id="JBBPEH010000001">
    <property type="protein sequence ID" value="KAK7544995.1"/>
    <property type="molecule type" value="Genomic_DNA"/>
</dbReference>
<reference evidence="2 3" key="1">
    <citation type="submission" date="2024-04" db="EMBL/GenBank/DDBJ databases">
        <title>Phyllosticta paracitricarpa is synonymous to the EU quarantine fungus P. citricarpa based on phylogenomic analyses.</title>
        <authorList>
            <consortium name="Lawrence Berkeley National Laboratory"/>
            <person name="Van ingen-buijs V.A."/>
            <person name="Van westerhoven A.C."/>
            <person name="Haridas S."/>
            <person name="Skiadas P."/>
            <person name="Martin F."/>
            <person name="Groenewald J.Z."/>
            <person name="Crous P.W."/>
            <person name="Seidl M.F."/>
        </authorList>
    </citation>
    <scope>NUCLEOTIDE SEQUENCE [LARGE SCALE GENOMIC DNA]</scope>
    <source>
        <strain evidence="2 3">CPC 17464</strain>
    </source>
</reference>
<accession>A0ABR1MDW1</accession>
<protein>
    <submittedName>
        <fullName evidence="2">Uncharacterized protein</fullName>
    </submittedName>
</protein>
<proteinExistence type="predicted"/>
<sequence>MSGDGGAGVCRWVGGAGALGIYVVIWLSGYSSLCPGGLLLARSPHFFAVEYYLRCYHPRPRLWLWLWLAGWLAGWPDKQTWWMMYGCGGGGGGGGGGVLSASQPAHAQRPNAPRNFLIRFQNSVGRLRVLHAAGGCWCFEDRRARARAHEA</sequence>
<dbReference type="RefSeq" id="XP_066660230.1">
    <property type="nucleotide sequence ID" value="XM_066796436.1"/>
</dbReference>
<name>A0ABR1MDW1_9PEZI</name>